<dbReference type="InterPro" id="IPR020472">
    <property type="entry name" value="WD40_PAC1"/>
</dbReference>
<feature type="repeat" description="WD" evidence="3">
    <location>
        <begin position="431"/>
        <end position="476"/>
    </location>
</feature>
<dbReference type="SUPFAM" id="SSF50978">
    <property type="entry name" value="WD40 repeat-like"/>
    <property type="match status" value="2"/>
</dbReference>
<dbReference type="InterPro" id="IPR019775">
    <property type="entry name" value="WD40_repeat_CS"/>
</dbReference>
<accession>A0A0G4INE9</accession>
<dbReference type="PROSITE" id="PS50294">
    <property type="entry name" value="WD_REPEATS_REGION"/>
    <property type="match status" value="3"/>
</dbReference>
<dbReference type="EMBL" id="OVEO01000004">
    <property type="protein sequence ID" value="SPQ95375.1"/>
    <property type="molecule type" value="Genomic_DNA"/>
</dbReference>
<keyword evidence="2" id="KW-0677">Repeat</keyword>
<dbReference type="OrthoDB" id="674604at2759"/>
<evidence type="ECO:0000313" key="5">
    <source>
        <dbReference type="EMBL" id="SPQ95375.1"/>
    </source>
</evidence>
<evidence type="ECO:0000313" key="4">
    <source>
        <dbReference type="EMBL" id="CEO96712.1"/>
    </source>
</evidence>
<proteinExistence type="predicted"/>
<dbReference type="SMART" id="SM00320">
    <property type="entry name" value="WD40"/>
    <property type="match status" value="10"/>
</dbReference>
<organism evidence="4 6">
    <name type="scientific">Plasmodiophora brassicae</name>
    <name type="common">Clubroot disease agent</name>
    <dbReference type="NCBI Taxonomy" id="37360"/>
    <lineage>
        <taxon>Eukaryota</taxon>
        <taxon>Sar</taxon>
        <taxon>Rhizaria</taxon>
        <taxon>Endomyxa</taxon>
        <taxon>Phytomyxea</taxon>
        <taxon>Plasmodiophorida</taxon>
        <taxon>Plasmodiophoridae</taxon>
        <taxon>Plasmodiophora</taxon>
    </lineage>
</organism>
<dbReference type="PROSITE" id="PS50082">
    <property type="entry name" value="WD_REPEATS_2"/>
    <property type="match status" value="7"/>
</dbReference>
<dbReference type="SUPFAM" id="SSF63829">
    <property type="entry name" value="Calcium-dependent phosphotriesterase"/>
    <property type="match status" value="1"/>
</dbReference>
<reference evidence="5 7" key="2">
    <citation type="submission" date="2018-03" db="EMBL/GenBank/DDBJ databases">
        <authorList>
            <person name="Fogelqvist J."/>
        </authorList>
    </citation>
    <scope>NUCLEOTIDE SEQUENCE [LARGE SCALE GENOMIC DNA]</scope>
</reference>
<evidence type="ECO:0000256" key="1">
    <source>
        <dbReference type="ARBA" id="ARBA00022574"/>
    </source>
</evidence>
<evidence type="ECO:0000313" key="6">
    <source>
        <dbReference type="Proteomes" id="UP000039324"/>
    </source>
</evidence>
<dbReference type="STRING" id="37360.A0A0G4INE9"/>
<dbReference type="Proteomes" id="UP000039324">
    <property type="component" value="Unassembled WGS sequence"/>
</dbReference>
<evidence type="ECO:0000313" key="7">
    <source>
        <dbReference type="Proteomes" id="UP000290189"/>
    </source>
</evidence>
<feature type="repeat" description="WD" evidence="3">
    <location>
        <begin position="390"/>
        <end position="431"/>
    </location>
</feature>
<dbReference type="CDD" id="cd00200">
    <property type="entry name" value="WD40"/>
    <property type="match status" value="1"/>
</dbReference>
<feature type="repeat" description="WD" evidence="3">
    <location>
        <begin position="348"/>
        <end position="389"/>
    </location>
</feature>
<evidence type="ECO:0000256" key="3">
    <source>
        <dbReference type="PROSITE-ProRule" id="PRU00221"/>
    </source>
</evidence>
<dbReference type="EMBL" id="CDSF01000076">
    <property type="protein sequence ID" value="CEO96712.1"/>
    <property type="molecule type" value="Genomic_DNA"/>
</dbReference>
<dbReference type="Gene3D" id="2.130.10.10">
    <property type="entry name" value="YVTN repeat-like/Quinoprotein amine dehydrogenase"/>
    <property type="match status" value="5"/>
</dbReference>
<protein>
    <submittedName>
        <fullName evidence="4">Uncharacterized protein</fullName>
    </submittedName>
</protein>
<dbReference type="PANTHER" id="PTHR22847">
    <property type="entry name" value="WD40 REPEAT PROTEIN"/>
    <property type="match status" value="1"/>
</dbReference>
<reference evidence="4 6" key="1">
    <citation type="submission" date="2015-02" db="EMBL/GenBank/DDBJ databases">
        <authorList>
            <person name="Chooi Y.-H."/>
        </authorList>
    </citation>
    <scope>NUCLEOTIDE SEQUENCE [LARGE SCALE GENOMIC DNA]</scope>
    <source>
        <strain evidence="4">E3</strain>
    </source>
</reference>
<sequence>MELTLTLTHLQSFSTSAIASKQPGTKAPHLTCTCHLLVDAMKSLMVGISSGDILVWKSKKSYSQTTMVQGRVLSGHKGRIWVMKCVPLPRSTTIHVVFSGSADRTIRMWNPWVPETDRPCIQTLVGHNGTVTSIEYDNGTLISSSTDHTIRVWRPQDERAITTYPWYICTQVVSESGDWVNSLSIRPGDAMTLFVGDGKGRWNLSAYQAMGRQQMLKQCRPKQHLHERGISHVLFVPQENFVVTLSFDNTVQVHDASNGNGFFAVENPNRCRYTGVAWDHARQEMLLVDAIGYLQVWNVYMEKCLKVVRIRRGELHQISVHSDDLIVVGAQECVEVWNVHRQVQSRECQGHTGPIVGLARLQQERMLCSASLDNTIRCWSIGSMSCVAVLREAASEIASIAHVPDTNLVLSGLDNGVIHLWNVDTGSTLVLKAHTNMVTCMAIARVPRRHRDYLITSGFDGRVIIWDLTNRKTVNPCQDHELQHAGPILEKLTVAFNPSSGTVLAGGNDCLVHIWDLETYESRGRLQGHTAAVTSLAFDANIVFTGADDGTVRIWDGYYRHCLWTLDDHADSIRCMMFLPDCQSLVTCAADGAVFLWDYTTRSVRKRFTHAQHGRCMLYDDELHQIFVGTDQAGIVIFSIPDELYAIGNTATA</sequence>
<keyword evidence="1 3" id="KW-0853">WD repeat</keyword>
<name>A0A0G4INE9_PLABS</name>
<dbReference type="InterPro" id="IPR036322">
    <property type="entry name" value="WD40_repeat_dom_sf"/>
</dbReference>
<dbReference type="AlphaFoldDB" id="A0A0G4INE9"/>
<dbReference type="PROSITE" id="PS00678">
    <property type="entry name" value="WD_REPEATS_1"/>
    <property type="match status" value="3"/>
</dbReference>
<dbReference type="InterPro" id="IPR001680">
    <property type="entry name" value="WD40_rpt"/>
</dbReference>
<dbReference type="Proteomes" id="UP000290189">
    <property type="component" value="Unassembled WGS sequence"/>
</dbReference>
<evidence type="ECO:0000256" key="2">
    <source>
        <dbReference type="ARBA" id="ARBA00022737"/>
    </source>
</evidence>
<feature type="repeat" description="WD" evidence="3">
    <location>
        <begin position="124"/>
        <end position="163"/>
    </location>
</feature>
<dbReference type="Pfam" id="PF00400">
    <property type="entry name" value="WD40"/>
    <property type="match status" value="8"/>
</dbReference>
<gene>
    <name evidence="4" type="ORF">PBRA_005317</name>
    <name evidence="5" type="ORF">PLBR_LOCUS2590</name>
</gene>
<keyword evidence="6" id="KW-1185">Reference proteome</keyword>
<feature type="repeat" description="WD" evidence="3">
    <location>
        <begin position="566"/>
        <end position="607"/>
    </location>
</feature>
<dbReference type="PANTHER" id="PTHR22847:SF637">
    <property type="entry name" value="WD REPEAT DOMAIN 5B"/>
    <property type="match status" value="1"/>
</dbReference>
<geneLocation type="mitochondrion" evidence="5"/>
<dbReference type="GO" id="GO:1990234">
    <property type="term" value="C:transferase complex"/>
    <property type="evidence" value="ECO:0007669"/>
    <property type="project" value="UniProtKB-ARBA"/>
</dbReference>
<keyword evidence="5" id="KW-0496">Mitochondrion</keyword>
<dbReference type="PRINTS" id="PR00320">
    <property type="entry name" value="GPROTEINBRPT"/>
</dbReference>
<feature type="repeat" description="WD" evidence="3">
    <location>
        <begin position="493"/>
        <end position="525"/>
    </location>
</feature>
<dbReference type="InterPro" id="IPR015943">
    <property type="entry name" value="WD40/YVTN_repeat-like_dom_sf"/>
</dbReference>
<feature type="repeat" description="WD" evidence="3">
    <location>
        <begin position="526"/>
        <end position="556"/>
    </location>
</feature>
<dbReference type="OMA" id="TLLRMWN"/>